<evidence type="ECO:0000256" key="1">
    <source>
        <dbReference type="SAM" id="SignalP"/>
    </source>
</evidence>
<organism evidence="2">
    <name type="scientific">Rhipicephalus appendiculatus</name>
    <name type="common">Brown ear tick</name>
    <dbReference type="NCBI Taxonomy" id="34631"/>
    <lineage>
        <taxon>Eukaryota</taxon>
        <taxon>Metazoa</taxon>
        <taxon>Ecdysozoa</taxon>
        <taxon>Arthropoda</taxon>
        <taxon>Chelicerata</taxon>
        <taxon>Arachnida</taxon>
        <taxon>Acari</taxon>
        <taxon>Parasitiformes</taxon>
        <taxon>Ixodida</taxon>
        <taxon>Ixodoidea</taxon>
        <taxon>Ixodidae</taxon>
        <taxon>Rhipicephalinae</taxon>
        <taxon>Rhipicephalus</taxon>
        <taxon>Rhipicephalus</taxon>
    </lineage>
</organism>
<proteinExistence type="predicted"/>
<keyword evidence="1" id="KW-0732">Signal</keyword>
<protein>
    <submittedName>
        <fullName evidence="2">Lipocalin</fullName>
    </submittedName>
</protein>
<feature type="chain" id="PRO_5007286017" evidence="1">
    <location>
        <begin position="18"/>
        <end position="162"/>
    </location>
</feature>
<accession>A0A131YSX0</accession>
<feature type="signal peptide" evidence="1">
    <location>
        <begin position="1"/>
        <end position="17"/>
    </location>
</feature>
<dbReference type="EMBL" id="GEDV01007556">
    <property type="protein sequence ID" value="JAP81001.1"/>
    <property type="molecule type" value="Transcribed_RNA"/>
</dbReference>
<dbReference type="AlphaFoldDB" id="A0A131YSX0"/>
<sequence>MNYWVLTFLLGTYGVTCVEILSHPSLQDLRAFLNTTRTIYLYSSSHRNIFWDHPGLDEECTQYLPIEYDDDAYFFNTSYMLNCTWTSRPLNAWLKNGTHGKMPYISQAAEQGGNTLYCETQVRSEKVEAYTAIKGDICRNYTSSFCKENFTTIYKEYCRNYF</sequence>
<reference evidence="2" key="1">
    <citation type="journal article" date="2016" name="Ticks Tick Borne Dis.">
        <title>De novo assembly and annotation of the salivary gland transcriptome of Rhipicephalus appendiculatus male and female ticks during blood feeding.</title>
        <authorList>
            <person name="de Castro M.H."/>
            <person name="de Klerk D."/>
            <person name="Pienaar R."/>
            <person name="Latif A.A."/>
            <person name="Rees D.J."/>
            <person name="Mans B.J."/>
        </authorList>
    </citation>
    <scope>NUCLEOTIDE SEQUENCE</scope>
    <source>
        <tissue evidence="2">Salivary glands</tissue>
    </source>
</reference>
<evidence type="ECO:0000313" key="2">
    <source>
        <dbReference type="EMBL" id="JAP81001.1"/>
    </source>
</evidence>
<name>A0A131YSX0_RHIAP</name>